<evidence type="ECO:0000313" key="2">
    <source>
        <dbReference type="Proteomes" id="UP001152523"/>
    </source>
</evidence>
<name>A0AAV0EB76_9ASTE</name>
<dbReference type="EMBL" id="CAMAPF010000915">
    <property type="protein sequence ID" value="CAH9120709.1"/>
    <property type="molecule type" value="Genomic_DNA"/>
</dbReference>
<gene>
    <name evidence="1" type="ORF">CEPIT_LOCUS23166</name>
</gene>
<dbReference type="Proteomes" id="UP001152523">
    <property type="component" value="Unassembled WGS sequence"/>
</dbReference>
<feature type="non-terminal residue" evidence="1">
    <location>
        <position position="140"/>
    </location>
</feature>
<evidence type="ECO:0000313" key="1">
    <source>
        <dbReference type="EMBL" id="CAH9120709.1"/>
    </source>
</evidence>
<evidence type="ECO:0008006" key="3">
    <source>
        <dbReference type="Google" id="ProtNLM"/>
    </source>
</evidence>
<sequence>MKPKTQKPHTAHWDNPPKDFIKINIAIGNMQGGNILSGIIIRNDQGEPIHLESHMHQNEDLVANVLRTLQGSKQPRWKALANLKGFKEKFQNDNLRFAHINKICNRAARFVASNAVFFERNSNIYCKFVGIVKFDAISYP</sequence>
<dbReference type="AlphaFoldDB" id="A0AAV0EB76"/>
<accession>A0AAV0EB76</accession>
<keyword evidence="2" id="KW-1185">Reference proteome</keyword>
<proteinExistence type="predicted"/>
<comment type="caution">
    <text evidence="1">The sequence shown here is derived from an EMBL/GenBank/DDBJ whole genome shotgun (WGS) entry which is preliminary data.</text>
</comment>
<organism evidence="1 2">
    <name type="scientific">Cuscuta epithymum</name>
    <dbReference type="NCBI Taxonomy" id="186058"/>
    <lineage>
        <taxon>Eukaryota</taxon>
        <taxon>Viridiplantae</taxon>
        <taxon>Streptophyta</taxon>
        <taxon>Embryophyta</taxon>
        <taxon>Tracheophyta</taxon>
        <taxon>Spermatophyta</taxon>
        <taxon>Magnoliopsida</taxon>
        <taxon>eudicotyledons</taxon>
        <taxon>Gunneridae</taxon>
        <taxon>Pentapetalae</taxon>
        <taxon>asterids</taxon>
        <taxon>lamiids</taxon>
        <taxon>Solanales</taxon>
        <taxon>Convolvulaceae</taxon>
        <taxon>Cuscuteae</taxon>
        <taxon>Cuscuta</taxon>
        <taxon>Cuscuta subgen. Cuscuta</taxon>
    </lineage>
</organism>
<reference evidence="1" key="1">
    <citation type="submission" date="2022-07" db="EMBL/GenBank/DDBJ databases">
        <authorList>
            <person name="Macas J."/>
            <person name="Novak P."/>
            <person name="Neumann P."/>
        </authorList>
    </citation>
    <scope>NUCLEOTIDE SEQUENCE</scope>
</reference>
<protein>
    <recommendedName>
        <fullName evidence="3">RNase H type-1 domain-containing protein</fullName>
    </recommendedName>
</protein>